<dbReference type="NCBIfam" id="TIGR00573">
    <property type="entry name" value="dnaq"/>
    <property type="match status" value="1"/>
</dbReference>
<accession>A0ABS3Z324</accession>
<proteinExistence type="predicted"/>
<dbReference type="Pfam" id="PF00929">
    <property type="entry name" value="RNase_T"/>
    <property type="match status" value="1"/>
</dbReference>
<dbReference type="Proteomes" id="UP000677244">
    <property type="component" value="Unassembled WGS sequence"/>
</dbReference>
<dbReference type="InterPro" id="IPR013520">
    <property type="entry name" value="Ribonucl_H"/>
</dbReference>
<dbReference type="PANTHER" id="PTHR30231">
    <property type="entry name" value="DNA POLYMERASE III SUBUNIT EPSILON"/>
    <property type="match status" value="1"/>
</dbReference>
<dbReference type="PANTHER" id="PTHR30231:SF41">
    <property type="entry name" value="DNA POLYMERASE III SUBUNIT EPSILON"/>
    <property type="match status" value="1"/>
</dbReference>
<dbReference type="CDD" id="cd10434">
    <property type="entry name" value="GIY-YIG_UvrC_Cho"/>
    <property type="match status" value="1"/>
</dbReference>
<dbReference type="InterPro" id="IPR000305">
    <property type="entry name" value="GIY-YIG_endonuc"/>
</dbReference>
<dbReference type="Pfam" id="PF01541">
    <property type="entry name" value="GIY-YIG"/>
    <property type="match status" value="1"/>
</dbReference>
<dbReference type="CDD" id="cd06127">
    <property type="entry name" value="DEDDh"/>
    <property type="match status" value="1"/>
</dbReference>
<dbReference type="EMBL" id="JAGHKO010000014">
    <property type="protein sequence ID" value="MBO9204559.1"/>
    <property type="molecule type" value="Genomic_DNA"/>
</dbReference>
<evidence type="ECO:0000259" key="1">
    <source>
        <dbReference type="PROSITE" id="PS50164"/>
    </source>
</evidence>
<dbReference type="PROSITE" id="PS50164">
    <property type="entry name" value="GIY_YIG"/>
    <property type="match status" value="1"/>
</dbReference>
<dbReference type="SUPFAM" id="SSF53098">
    <property type="entry name" value="Ribonuclease H-like"/>
    <property type="match status" value="1"/>
</dbReference>
<gene>
    <name evidence="2" type="ORF">J7I42_30005</name>
</gene>
<dbReference type="InterPro" id="IPR047296">
    <property type="entry name" value="GIY-YIG_UvrC_Cho"/>
</dbReference>
<name>A0ABS3Z324_9BACT</name>
<feature type="domain" description="GIY-YIG" evidence="1">
    <location>
        <begin position="196"/>
        <end position="274"/>
    </location>
</feature>
<organism evidence="2 3">
    <name type="scientific">Niastella soli</name>
    <dbReference type="NCBI Taxonomy" id="2821487"/>
    <lineage>
        <taxon>Bacteria</taxon>
        <taxon>Pseudomonadati</taxon>
        <taxon>Bacteroidota</taxon>
        <taxon>Chitinophagia</taxon>
        <taxon>Chitinophagales</taxon>
        <taxon>Chitinophagaceae</taxon>
        <taxon>Niastella</taxon>
    </lineage>
</organism>
<sequence length="456" mass="52150">MYAIVDIETTGGYAANNDITEIAIVLHDGQSVINRFETLVRPVRNIPYYIQVLTGISNDMVAAAPSFEEVAPQIFELLQGKIFVAHNVNFDYSFLKHHFGTAGYELNCNKLCTVRLSKKVFPGLPSYSLGNLCNHFGITIFNRHRAGGDTDATVRLLEHLLQHNAEPHIQQFIKRGAKEQSLPPNLPKEQVDQLPYTPGVYYFHNQTGKVIYVGKAKNLKYRVSSHFTHNGSGKQRQDFLRHIHSITYQSCSTELMAFILESVEIKRLWPEFNSSQKRFAHTYGLYMFEDGGGYIRLAIDKKKKHMQPLYTFNLLLEGHRLLNKLIERFSLCPKLCFMQTAPGPCTGTADNTCLGACDHKEAVEVYNRRVHDALQWLEDWLPTFAVVDAGNERDEHSCILMEKGKFYGMGYIPAGVGITSQEELKNYLQQYPENDYIRGLVYQYVERYPNKKVVFQ</sequence>
<comment type="caution">
    <text evidence="2">The sequence shown here is derived from an EMBL/GenBank/DDBJ whole genome shotgun (WGS) entry which is preliminary data.</text>
</comment>
<keyword evidence="3" id="KW-1185">Reference proteome</keyword>
<protein>
    <submittedName>
        <fullName evidence="2">GIY-YIG nuclease family protein</fullName>
    </submittedName>
</protein>
<evidence type="ECO:0000313" key="3">
    <source>
        <dbReference type="Proteomes" id="UP000677244"/>
    </source>
</evidence>
<dbReference type="SMART" id="SM00479">
    <property type="entry name" value="EXOIII"/>
    <property type="match status" value="1"/>
</dbReference>
<dbReference type="Gene3D" id="3.30.420.10">
    <property type="entry name" value="Ribonuclease H-like superfamily/Ribonuclease H"/>
    <property type="match status" value="1"/>
</dbReference>
<dbReference type="SMART" id="SM00465">
    <property type="entry name" value="GIYc"/>
    <property type="match status" value="1"/>
</dbReference>
<dbReference type="InterPro" id="IPR036397">
    <property type="entry name" value="RNaseH_sf"/>
</dbReference>
<dbReference type="InterPro" id="IPR035901">
    <property type="entry name" value="GIY-YIG_endonuc_sf"/>
</dbReference>
<dbReference type="RefSeq" id="WP_209143252.1">
    <property type="nucleotide sequence ID" value="NZ_JAGHKO010000014.1"/>
</dbReference>
<dbReference type="SUPFAM" id="SSF82771">
    <property type="entry name" value="GIY-YIG endonuclease"/>
    <property type="match status" value="1"/>
</dbReference>
<dbReference type="Gene3D" id="3.40.1440.10">
    <property type="entry name" value="GIY-YIG endonuclease"/>
    <property type="match status" value="1"/>
</dbReference>
<dbReference type="InterPro" id="IPR012337">
    <property type="entry name" value="RNaseH-like_sf"/>
</dbReference>
<evidence type="ECO:0000313" key="2">
    <source>
        <dbReference type="EMBL" id="MBO9204559.1"/>
    </source>
</evidence>
<dbReference type="InterPro" id="IPR006054">
    <property type="entry name" value="DnaQ"/>
</dbReference>
<reference evidence="2 3" key="1">
    <citation type="submission" date="2021-03" db="EMBL/GenBank/DDBJ databases">
        <title>Assistant Professor.</title>
        <authorList>
            <person name="Huq M.A."/>
        </authorList>
    </citation>
    <scope>NUCLEOTIDE SEQUENCE [LARGE SCALE GENOMIC DNA]</scope>
    <source>
        <strain evidence="2 3">MAH-29</strain>
    </source>
</reference>